<proteinExistence type="inferred from homology"/>
<evidence type="ECO:0000313" key="11">
    <source>
        <dbReference type="EMBL" id="PDO11314.1"/>
    </source>
</evidence>
<sequence length="229" mass="25360">MGQKVSPVGLRIGIIRDWESKWYAERDFGVLLMEDVKIRDFLKKKLKDCAVSRIEIERAANRVNITIHTAKPGMVIGKGGSEIDVLRAQIAKMTNKKIHINIAEIKNPDLDATLVAESIAQQIERRVSYRRAMKQAIQRVMRAGAKGVKTKVSGRLAGAEIARSEGYSEGTVPLQTLRADIDYGFAEAHTTYGRIGVKVWIYRGDVLPVKKKAGGGEGAKDDHAHAQTR</sequence>
<comment type="caution">
    <text evidence="11">The sequence shown here is derived from an EMBL/GenBank/DDBJ whole genome shotgun (WGS) entry which is preliminary data.</text>
</comment>
<accession>A0A2A6E2R6</accession>
<reference evidence="11 12" key="1">
    <citation type="submission" date="2016-12" db="EMBL/GenBank/DDBJ databases">
        <title>Candidatus Reconcilibacillus cellulovorans genome.</title>
        <authorList>
            <person name="Kolinko S."/>
            <person name="Wu Y.-W."/>
            <person name="Tachea F."/>
            <person name="Denzel E."/>
            <person name="Hiras J."/>
            <person name="Baecker N."/>
            <person name="Chan L.J."/>
            <person name="Eichorst S.A."/>
            <person name="Frey D."/>
            <person name="Adams P.D."/>
            <person name="Pray T."/>
            <person name="Tanjore D."/>
            <person name="Petzold C.J."/>
            <person name="Gladden J.M."/>
            <person name="Simmons B.A."/>
            <person name="Singer S.W."/>
        </authorList>
    </citation>
    <scope>NUCLEOTIDE SEQUENCE [LARGE SCALE GENOMIC DNA]</scope>
    <source>
        <strain evidence="11">JTherm</strain>
    </source>
</reference>
<dbReference type="EMBL" id="MOXJ01000003">
    <property type="protein sequence ID" value="PDO11314.1"/>
    <property type="molecule type" value="Genomic_DNA"/>
</dbReference>
<comment type="function">
    <text evidence="6 8">Binds the lower part of the 30S subunit head. Binds mRNA in the 70S ribosome, positioning it for translation.</text>
</comment>
<organism evidence="11 12">
    <name type="scientific">Candidatus Reconcilbacillus cellulovorans</name>
    <dbReference type="NCBI Taxonomy" id="1906605"/>
    <lineage>
        <taxon>Bacteria</taxon>
        <taxon>Bacillati</taxon>
        <taxon>Bacillota</taxon>
        <taxon>Bacilli</taxon>
        <taxon>Bacillales</taxon>
        <taxon>Paenibacillaceae</taxon>
        <taxon>Candidatus Reconcilbacillus</taxon>
    </lineage>
</organism>
<dbReference type="Proteomes" id="UP000243688">
    <property type="component" value="Unassembled WGS sequence"/>
</dbReference>
<feature type="domain" description="KH type-2" evidence="10">
    <location>
        <begin position="38"/>
        <end position="106"/>
    </location>
</feature>
<protein>
    <recommendedName>
        <fullName evidence="7 8">Small ribosomal subunit protein uS3</fullName>
    </recommendedName>
</protein>
<evidence type="ECO:0000256" key="1">
    <source>
        <dbReference type="ARBA" id="ARBA00010761"/>
    </source>
</evidence>
<dbReference type="InterPro" id="IPR004087">
    <property type="entry name" value="KH_dom"/>
</dbReference>
<evidence type="ECO:0000256" key="5">
    <source>
        <dbReference type="ARBA" id="ARBA00023274"/>
    </source>
</evidence>
<dbReference type="FunFam" id="3.30.300.20:FF:000001">
    <property type="entry name" value="30S ribosomal protein S3"/>
    <property type="match status" value="1"/>
</dbReference>
<dbReference type="InterPro" id="IPR005704">
    <property type="entry name" value="Ribosomal_uS3_bac-typ"/>
</dbReference>
<evidence type="ECO:0000256" key="4">
    <source>
        <dbReference type="ARBA" id="ARBA00022980"/>
    </source>
</evidence>
<comment type="similarity">
    <text evidence="1 8 9">Belongs to the universal ribosomal protein uS3 family.</text>
</comment>
<dbReference type="GO" id="GO:0006412">
    <property type="term" value="P:translation"/>
    <property type="evidence" value="ECO:0007669"/>
    <property type="project" value="UniProtKB-UniRule"/>
</dbReference>
<evidence type="ECO:0000256" key="2">
    <source>
        <dbReference type="ARBA" id="ARBA00022730"/>
    </source>
</evidence>
<keyword evidence="4 8" id="KW-0689">Ribosomal protein</keyword>
<dbReference type="SMART" id="SM00322">
    <property type="entry name" value="KH"/>
    <property type="match status" value="1"/>
</dbReference>
<dbReference type="FunFam" id="3.30.1140.32:FF:000002">
    <property type="entry name" value="30S ribosomal protein S3"/>
    <property type="match status" value="1"/>
</dbReference>
<evidence type="ECO:0000256" key="6">
    <source>
        <dbReference type="ARBA" id="ARBA00024998"/>
    </source>
</evidence>
<dbReference type="Pfam" id="PF07650">
    <property type="entry name" value="KH_2"/>
    <property type="match status" value="1"/>
</dbReference>
<dbReference type="GO" id="GO:0019843">
    <property type="term" value="F:rRNA binding"/>
    <property type="evidence" value="ECO:0007669"/>
    <property type="project" value="UniProtKB-UniRule"/>
</dbReference>
<dbReference type="Pfam" id="PF00189">
    <property type="entry name" value="Ribosomal_S3_C"/>
    <property type="match status" value="1"/>
</dbReference>
<dbReference type="InterPro" id="IPR018280">
    <property type="entry name" value="Ribosomal_uS3_CS"/>
</dbReference>
<name>A0A2A6E2R6_9BACL</name>
<dbReference type="CDD" id="cd02412">
    <property type="entry name" value="KH-II_30S_S3"/>
    <property type="match status" value="1"/>
</dbReference>
<evidence type="ECO:0000256" key="7">
    <source>
        <dbReference type="ARBA" id="ARBA00035257"/>
    </source>
</evidence>
<comment type="subunit">
    <text evidence="8">Part of the 30S ribosomal subunit. Forms a tight complex with proteins S10 and S14.</text>
</comment>
<gene>
    <name evidence="8" type="primary">rpsC</name>
    <name evidence="11" type="ORF">BLM47_02260</name>
</gene>
<dbReference type="PANTHER" id="PTHR11760:SF19">
    <property type="entry name" value="SMALL RIBOSOMAL SUBUNIT PROTEIN US3C"/>
    <property type="match status" value="1"/>
</dbReference>
<dbReference type="InterPro" id="IPR036419">
    <property type="entry name" value="Ribosomal_S3_C_sf"/>
</dbReference>
<keyword evidence="3 8" id="KW-0694">RNA-binding</keyword>
<dbReference type="NCBIfam" id="TIGR01009">
    <property type="entry name" value="rpsC_bact"/>
    <property type="match status" value="1"/>
</dbReference>
<evidence type="ECO:0000256" key="9">
    <source>
        <dbReference type="RuleBase" id="RU003624"/>
    </source>
</evidence>
<dbReference type="Gene3D" id="3.30.1140.32">
    <property type="entry name" value="Ribosomal protein S3, C-terminal domain"/>
    <property type="match status" value="1"/>
</dbReference>
<evidence type="ECO:0000256" key="8">
    <source>
        <dbReference type="HAMAP-Rule" id="MF_01309"/>
    </source>
</evidence>
<evidence type="ECO:0000259" key="10">
    <source>
        <dbReference type="PROSITE" id="PS50823"/>
    </source>
</evidence>
<dbReference type="InterPro" id="IPR057258">
    <property type="entry name" value="Ribosomal_uS3"/>
</dbReference>
<dbReference type="PROSITE" id="PS00548">
    <property type="entry name" value="RIBOSOMAL_S3"/>
    <property type="match status" value="1"/>
</dbReference>
<dbReference type="SUPFAM" id="SSF54814">
    <property type="entry name" value="Prokaryotic type KH domain (KH-domain type II)"/>
    <property type="match status" value="1"/>
</dbReference>
<evidence type="ECO:0000256" key="3">
    <source>
        <dbReference type="ARBA" id="ARBA00022884"/>
    </source>
</evidence>
<dbReference type="HAMAP" id="MF_01309_B">
    <property type="entry name" value="Ribosomal_uS3_B"/>
    <property type="match status" value="1"/>
</dbReference>
<dbReference type="GO" id="GO:0003735">
    <property type="term" value="F:structural constituent of ribosome"/>
    <property type="evidence" value="ECO:0007669"/>
    <property type="project" value="InterPro"/>
</dbReference>
<dbReference type="InterPro" id="IPR015946">
    <property type="entry name" value="KH_dom-like_a/b"/>
</dbReference>
<keyword evidence="2 8" id="KW-0699">rRNA-binding</keyword>
<dbReference type="PANTHER" id="PTHR11760">
    <property type="entry name" value="30S/40S RIBOSOMAL PROTEIN S3"/>
    <property type="match status" value="1"/>
</dbReference>
<evidence type="ECO:0000313" key="12">
    <source>
        <dbReference type="Proteomes" id="UP000243688"/>
    </source>
</evidence>
<dbReference type="InterPro" id="IPR004044">
    <property type="entry name" value="KH_dom_type_2"/>
</dbReference>
<keyword evidence="5 8" id="KW-0687">Ribonucleoprotein</keyword>
<dbReference type="InterPro" id="IPR001351">
    <property type="entry name" value="Ribosomal_uS3_C"/>
</dbReference>
<dbReference type="Gene3D" id="3.30.300.20">
    <property type="match status" value="1"/>
</dbReference>
<dbReference type="GO" id="GO:0022627">
    <property type="term" value="C:cytosolic small ribosomal subunit"/>
    <property type="evidence" value="ECO:0007669"/>
    <property type="project" value="TreeGrafter"/>
</dbReference>
<dbReference type="InterPro" id="IPR009019">
    <property type="entry name" value="KH_sf_prok-type"/>
</dbReference>
<dbReference type="PROSITE" id="PS50823">
    <property type="entry name" value="KH_TYPE_2"/>
    <property type="match status" value="1"/>
</dbReference>
<dbReference type="AlphaFoldDB" id="A0A2A6E2R6"/>
<dbReference type="SUPFAM" id="SSF54821">
    <property type="entry name" value="Ribosomal protein S3 C-terminal domain"/>
    <property type="match status" value="1"/>
</dbReference>
<dbReference type="GO" id="GO:0003729">
    <property type="term" value="F:mRNA binding"/>
    <property type="evidence" value="ECO:0007669"/>
    <property type="project" value="UniProtKB-UniRule"/>
</dbReference>